<dbReference type="PANTHER" id="PTHR33365:SF4">
    <property type="entry name" value="CYCLOCHLOROTINE BIOSYNTHESIS PROTEIN O"/>
    <property type="match status" value="1"/>
</dbReference>
<evidence type="ECO:0000256" key="1">
    <source>
        <dbReference type="ARBA" id="ARBA00004685"/>
    </source>
</evidence>
<dbReference type="Proteomes" id="UP000224634">
    <property type="component" value="Unassembled WGS sequence"/>
</dbReference>
<keyword evidence="4" id="KW-0812">Transmembrane</keyword>
<evidence type="ECO:0000313" key="5">
    <source>
        <dbReference type="EMBL" id="PGH27635.1"/>
    </source>
</evidence>
<dbReference type="Pfam" id="PF11807">
    <property type="entry name" value="UstYa"/>
    <property type="match status" value="1"/>
</dbReference>
<proteinExistence type="inferred from homology"/>
<keyword evidence="4" id="KW-1133">Transmembrane helix</keyword>
<comment type="caution">
    <text evidence="5">The sequence shown here is derived from an EMBL/GenBank/DDBJ whole genome shotgun (WGS) entry which is preliminary data.</text>
</comment>
<protein>
    <submittedName>
        <fullName evidence="5">Uncharacterized protein</fullName>
    </submittedName>
</protein>
<dbReference type="AlphaFoldDB" id="A0A2B7Z200"/>
<keyword evidence="6" id="KW-1185">Reference proteome</keyword>
<feature type="transmembrane region" description="Helical" evidence="4">
    <location>
        <begin position="53"/>
        <end position="77"/>
    </location>
</feature>
<organism evidence="5 6">
    <name type="scientific">Polytolypa hystricis (strain UAMH7299)</name>
    <dbReference type="NCBI Taxonomy" id="1447883"/>
    <lineage>
        <taxon>Eukaryota</taxon>
        <taxon>Fungi</taxon>
        <taxon>Dikarya</taxon>
        <taxon>Ascomycota</taxon>
        <taxon>Pezizomycotina</taxon>
        <taxon>Eurotiomycetes</taxon>
        <taxon>Eurotiomycetidae</taxon>
        <taxon>Onygenales</taxon>
        <taxon>Onygenales incertae sedis</taxon>
        <taxon>Polytolypa</taxon>
    </lineage>
</organism>
<dbReference type="PANTHER" id="PTHR33365">
    <property type="entry name" value="YALI0B05434P"/>
    <property type="match status" value="1"/>
</dbReference>
<evidence type="ECO:0000313" key="6">
    <source>
        <dbReference type="Proteomes" id="UP000224634"/>
    </source>
</evidence>
<reference evidence="5 6" key="1">
    <citation type="submission" date="2017-10" db="EMBL/GenBank/DDBJ databases">
        <title>Comparative genomics in systemic dimorphic fungi from Ajellomycetaceae.</title>
        <authorList>
            <person name="Munoz J.F."/>
            <person name="Mcewen J.G."/>
            <person name="Clay O.K."/>
            <person name="Cuomo C.A."/>
        </authorList>
    </citation>
    <scope>NUCLEOTIDE SEQUENCE [LARGE SCALE GENOMIC DNA]</scope>
    <source>
        <strain evidence="5 6">UAMH7299</strain>
    </source>
</reference>
<dbReference type="STRING" id="1447883.A0A2B7Z200"/>
<accession>A0A2B7Z200</accession>
<dbReference type="OrthoDB" id="3687641at2759"/>
<dbReference type="InterPro" id="IPR021765">
    <property type="entry name" value="UstYa-like"/>
</dbReference>
<feature type="region of interest" description="Disordered" evidence="3">
    <location>
        <begin position="213"/>
        <end position="241"/>
    </location>
</feature>
<evidence type="ECO:0000256" key="3">
    <source>
        <dbReference type="SAM" id="MobiDB-lite"/>
    </source>
</evidence>
<comment type="similarity">
    <text evidence="2">Belongs to the ustYa family.</text>
</comment>
<dbReference type="GO" id="GO:0043386">
    <property type="term" value="P:mycotoxin biosynthetic process"/>
    <property type="evidence" value="ECO:0007669"/>
    <property type="project" value="InterPro"/>
</dbReference>
<dbReference type="EMBL" id="PDNA01000005">
    <property type="protein sequence ID" value="PGH27635.1"/>
    <property type="molecule type" value="Genomic_DNA"/>
</dbReference>
<comment type="pathway">
    <text evidence="1">Mycotoxin biosynthesis.</text>
</comment>
<feature type="compositionally biased region" description="Low complexity" evidence="3">
    <location>
        <begin position="214"/>
        <end position="228"/>
    </location>
</feature>
<evidence type="ECO:0000256" key="2">
    <source>
        <dbReference type="ARBA" id="ARBA00035112"/>
    </source>
</evidence>
<sequence length="276" mass="30897">MPRAEARWLQYNQKRYFDDEKKDHDEDGDATTSLREVDMTIAYIKRLERRASAIFAAALVAFVMAVLLGGFALYVLLNREFVLKPAFSANYVPAGPMITTTFEQGIASKGDVANDVFPGWENLFPNGNGVIPIRDWSNIPRLSEDSSSTDKNVFKIAVFTQLECLLHIRNVHSNYIHGMPTDPAALVMADECFELLRKALTCYGDTTLEPLDPSTGRSTALSTTATTSIHHDDNDDDADVRGSKRQCRNLEQIKSFAEAQFSRTDVGHHGNYTWKP</sequence>
<name>A0A2B7Z200_POLH7</name>
<gene>
    <name evidence="5" type="ORF">AJ80_00648</name>
</gene>
<keyword evidence="4" id="KW-0472">Membrane</keyword>
<evidence type="ECO:0000256" key="4">
    <source>
        <dbReference type="SAM" id="Phobius"/>
    </source>
</evidence>